<keyword evidence="2" id="KW-0812">Transmembrane</keyword>
<dbReference type="EMBL" id="HBNR01005424">
    <property type="protein sequence ID" value="CAE4563999.1"/>
    <property type="molecule type" value="Transcribed_RNA"/>
</dbReference>
<name>A0A7S4PVE1_9DINO</name>
<reference evidence="3" key="1">
    <citation type="submission" date="2021-01" db="EMBL/GenBank/DDBJ databases">
        <authorList>
            <person name="Corre E."/>
            <person name="Pelletier E."/>
            <person name="Niang G."/>
            <person name="Scheremetjew M."/>
            <person name="Finn R."/>
            <person name="Kale V."/>
            <person name="Holt S."/>
            <person name="Cochrane G."/>
            <person name="Meng A."/>
            <person name="Brown T."/>
            <person name="Cohen L."/>
        </authorList>
    </citation>
    <scope>NUCLEOTIDE SEQUENCE</scope>
    <source>
        <strain evidence="3">CCMP3105</strain>
    </source>
</reference>
<feature type="transmembrane region" description="Helical" evidence="2">
    <location>
        <begin position="6"/>
        <end position="29"/>
    </location>
</feature>
<protein>
    <submittedName>
        <fullName evidence="3">Uncharacterized protein</fullName>
    </submittedName>
</protein>
<evidence type="ECO:0000313" key="3">
    <source>
        <dbReference type="EMBL" id="CAE4563999.1"/>
    </source>
</evidence>
<evidence type="ECO:0000256" key="2">
    <source>
        <dbReference type="SAM" id="Phobius"/>
    </source>
</evidence>
<feature type="compositionally biased region" description="Polar residues" evidence="1">
    <location>
        <begin position="150"/>
        <end position="159"/>
    </location>
</feature>
<gene>
    <name evidence="3" type="ORF">AMON00008_LOCUS3618</name>
</gene>
<keyword evidence="2" id="KW-1133">Transmembrane helix</keyword>
<keyword evidence="2" id="KW-0472">Membrane</keyword>
<organism evidence="3">
    <name type="scientific">Alexandrium monilatum</name>
    <dbReference type="NCBI Taxonomy" id="311494"/>
    <lineage>
        <taxon>Eukaryota</taxon>
        <taxon>Sar</taxon>
        <taxon>Alveolata</taxon>
        <taxon>Dinophyceae</taxon>
        <taxon>Gonyaulacales</taxon>
        <taxon>Pyrocystaceae</taxon>
        <taxon>Alexandrium</taxon>
    </lineage>
</organism>
<accession>A0A7S4PVE1</accession>
<feature type="region of interest" description="Disordered" evidence="1">
    <location>
        <begin position="116"/>
        <end position="159"/>
    </location>
</feature>
<sequence length="159" mass="17847">MLCAAARASACLPVVCLLLGFSGVPILLYERGNAMMHRSRSCHSNRFGEYVFSTPILMNHYWTRSQEEFMERRSARTWTEMWSKPGVSGRFLDRNVSGCEDFSILRFLPLLSRQRRERGRGGGRRGQAPLHGRSPTASPATPMESLRRAGTTSSPPSRA</sequence>
<proteinExistence type="predicted"/>
<dbReference type="AlphaFoldDB" id="A0A7S4PVE1"/>
<evidence type="ECO:0000256" key="1">
    <source>
        <dbReference type="SAM" id="MobiDB-lite"/>
    </source>
</evidence>